<dbReference type="AlphaFoldDB" id="A0A143BMU6"/>
<comment type="similarity">
    <text evidence="1">Belongs to the AB hydrolase superfamily. AB hydrolase 4 family.</text>
</comment>
<evidence type="ECO:0000256" key="4">
    <source>
        <dbReference type="PIRSR" id="PIRSR005211-1"/>
    </source>
</evidence>
<protein>
    <recommendedName>
        <fullName evidence="5">AB hydrolase-1 domain-containing protein</fullName>
    </recommendedName>
</protein>
<dbReference type="EMBL" id="CP011454">
    <property type="protein sequence ID" value="AMW06429.1"/>
    <property type="molecule type" value="Genomic_DNA"/>
</dbReference>
<dbReference type="PROSITE" id="PS01133">
    <property type="entry name" value="UPF0017"/>
    <property type="match status" value="1"/>
</dbReference>
<name>A0A143BMU6_9BACT</name>
<gene>
    <name evidence="6" type="ORF">GEMMAAP_00185</name>
</gene>
<evidence type="ECO:0000256" key="3">
    <source>
        <dbReference type="ARBA" id="ARBA00022801"/>
    </source>
</evidence>
<dbReference type="PIRSF" id="PIRSF005211">
    <property type="entry name" value="Ab_hydro_YheT"/>
    <property type="match status" value="1"/>
</dbReference>
<dbReference type="GO" id="GO:0047372">
    <property type="term" value="F:monoacylglycerol lipase activity"/>
    <property type="evidence" value="ECO:0007669"/>
    <property type="project" value="TreeGrafter"/>
</dbReference>
<accession>A0A143BMU6</accession>
<keyword evidence="2" id="KW-0719">Serine esterase</keyword>
<dbReference type="Gene3D" id="3.40.50.1820">
    <property type="entry name" value="alpha/beta hydrolase"/>
    <property type="match status" value="1"/>
</dbReference>
<feature type="active site" description="Charge relay system" evidence="4">
    <location>
        <position position="141"/>
    </location>
</feature>
<evidence type="ECO:0000259" key="5">
    <source>
        <dbReference type="Pfam" id="PF00561"/>
    </source>
</evidence>
<keyword evidence="3" id="KW-0378">Hydrolase</keyword>
<dbReference type="SUPFAM" id="SSF53474">
    <property type="entry name" value="alpha/beta-Hydrolases"/>
    <property type="match status" value="1"/>
</dbReference>
<dbReference type="PANTHER" id="PTHR10794">
    <property type="entry name" value="ABHYDROLASE DOMAIN-CONTAINING PROTEIN"/>
    <property type="match status" value="1"/>
</dbReference>
<dbReference type="InterPro" id="IPR050960">
    <property type="entry name" value="AB_hydrolase_4_sf"/>
</dbReference>
<dbReference type="GO" id="GO:0034338">
    <property type="term" value="F:short-chain carboxylesterase activity"/>
    <property type="evidence" value="ECO:0007669"/>
    <property type="project" value="TreeGrafter"/>
</dbReference>
<dbReference type="InterPro" id="IPR000952">
    <property type="entry name" value="AB_hydrolase_4_CS"/>
</dbReference>
<evidence type="ECO:0000313" key="6">
    <source>
        <dbReference type="EMBL" id="AMW06429.1"/>
    </source>
</evidence>
<reference evidence="6 7" key="2">
    <citation type="journal article" date="2016" name="Environ. Microbiol. Rep.">
        <title>Metagenomic evidence for the presence of phototrophic Gemmatimonadetes bacteria in diverse environments.</title>
        <authorList>
            <person name="Zeng Y."/>
            <person name="Baumbach J."/>
            <person name="Barbosa E.G."/>
            <person name="Azevedo V."/>
            <person name="Zhang C."/>
            <person name="Koblizek M."/>
        </authorList>
    </citation>
    <scope>NUCLEOTIDE SEQUENCE [LARGE SCALE GENOMIC DNA]</scope>
    <source>
        <strain evidence="6 7">AP64</strain>
    </source>
</reference>
<feature type="active site" description="Charge relay system" evidence="4">
    <location>
        <position position="268"/>
    </location>
</feature>
<dbReference type="InterPro" id="IPR012020">
    <property type="entry name" value="ABHD4"/>
</dbReference>
<dbReference type="KEGG" id="gph:GEMMAAP_00185"/>
<reference evidence="6 7" key="1">
    <citation type="journal article" date="2014" name="Proc. Natl. Acad. Sci. U.S.A.">
        <title>Functional type 2 photosynthetic reaction centers found in the rare bacterial phylum Gemmatimonadetes.</title>
        <authorList>
            <person name="Zeng Y."/>
            <person name="Feng F."/>
            <person name="Medova H."/>
            <person name="Dean J."/>
            <person name="Koblizek M."/>
        </authorList>
    </citation>
    <scope>NUCLEOTIDE SEQUENCE [LARGE SCALE GENOMIC DNA]</scope>
    <source>
        <strain evidence="6 7">AP64</strain>
    </source>
</reference>
<evidence type="ECO:0000256" key="2">
    <source>
        <dbReference type="ARBA" id="ARBA00022487"/>
    </source>
</evidence>
<organism evidence="6 7">
    <name type="scientific">Gemmatimonas phototrophica</name>
    <dbReference type="NCBI Taxonomy" id="1379270"/>
    <lineage>
        <taxon>Bacteria</taxon>
        <taxon>Pseudomonadati</taxon>
        <taxon>Gemmatimonadota</taxon>
        <taxon>Gemmatimonadia</taxon>
        <taxon>Gemmatimonadales</taxon>
        <taxon>Gemmatimonadaceae</taxon>
        <taxon>Gemmatimonas</taxon>
    </lineage>
</organism>
<feature type="active site" description="Charge relay system" evidence="4">
    <location>
        <position position="299"/>
    </location>
</feature>
<dbReference type="STRING" id="1379270.GEMMAAP_00185"/>
<keyword evidence="7" id="KW-1185">Reference proteome</keyword>
<dbReference type="PANTHER" id="PTHR10794:SF94">
    <property type="entry name" value="ESTERASE YHET-RELATED"/>
    <property type="match status" value="1"/>
</dbReference>
<feature type="domain" description="AB hydrolase-1" evidence="5">
    <location>
        <begin position="61"/>
        <end position="300"/>
    </location>
</feature>
<dbReference type="InterPro" id="IPR029058">
    <property type="entry name" value="AB_hydrolase_fold"/>
</dbReference>
<dbReference type="Proteomes" id="UP000076404">
    <property type="component" value="Chromosome"/>
</dbReference>
<dbReference type="Pfam" id="PF00561">
    <property type="entry name" value="Abhydrolase_1"/>
    <property type="match status" value="1"/>
</dbReference>
<dbReference type="eggNOG" id="COG0429">
    <property type="taxonomic scope" value="Bacteria"/>
</dbReference>
<evidence type="ECO:0000256" key="1">
    <source>
        <dbReference type="ARBA" id="ARBA00010884"/>
    </source>
</evidence>
<proteinExistence type="inferred from homology"/>
<evidence type="ECO:0000313" key="7">
    <source>
        <dbReference type="Proteomes" id="UP000076404"/>
    </source>
</evidence>
<dbReference type="InterPro" id="IPR000073">
    <property type="entry name" value="AB_hydrolase_1"/>
</dbReference>
<sequence>MPSSRPYRPAWWLPDPHSATLWGRLGRREPRLPVRTERWDTPDGDFVELARLDGQRGPDSPRLLLFHGLEGGVHSHYARAMFREARSRGWAADLLLFRTCGSEPNRLPRSYHSGETSDPLWVVRQLVTAFPNAPLGLMGVSLGGNVLCKMLGEEGDALPAQVRGAVAMSVPFDLAEASRYIGRGFGAVYEKFFLKSLIPKALAKISRHPELAPLQVVRQARTLWQFDDAFTAPLHGFRDAADYYARASSLPYLSRIQRPTLLLSAVDDPFLPPAVLDRVRTELAGNSAVEMEFPARGGHVGFTSYSGPLTPWYYGEWRAAEFLGRRMEPRGAAL</sequence>